<dbReference type="InterPro" id="IPR000639">
    <property type="entry name" value="Epox_hydrolase-like"/>
</dbReference>
<evidence type="ECO:0000259" key="1">
    <source>
        <dbReference type="Pfam" id="PF00561"/>
    </source>
</evidence>
<accession>A0A7X0PJ24</accession>
<dbReference type="GO" id="GO:0046464">
    <property type="term" value="P:acylglycerol catabolic process"/>
    <property type="evidence" value="ECO:0007669"/>
    <property type="project" value="TreeGrafter"/>
</dbReference>
<dbReference type="Pfam" id="PF00561">
    <property type="entry name" value="Abhydrolase_1"/>
    <property type="match status" value="1"/>
</dbReference>
<dbReference type="Gene3D" id="3.40.50.1820">
    <property type="entry name" value="alpha/beta hydrolase"/>
    <property type="match status" value="1"/>
</dbReference>
<dbReference type="InterPro" id="IPR029058">
    <property type="entry name" value="AB_hydrolase_fold"/>
</dbReference>
<name>A0A7X0PJ24_9BURK</name>
<evidence type="ECO:0000313" key="2">
    <source>
        <dbReference type="EMBL" id="MBB6562659.1"/>
    </source>
</evidence>
<comment type="caution">
    <text evidence="2">The sequence shown here is derived from an EMBL/GenBank/DDBJ whole genome shotgun (WGS) entry which is preliminary data.</text>
</comment>
<feature type="domain" description="AB hydrolase-1" evidence="1">
    <location>
        <begin position="36"/>
        <end position="279"/>
    </location>
</feature>
<dbReference type="EMBL" id="JACHLK010000014">
    <property type="protein sequence ID" value="MBB6562659.1"/>
    <property type="molecule type" value="Genomic_DNA"/>
</dbReference>
<dbReference type="SUPFAM" id="SSF53474">
    <property type="entry name" value="alpha/beta-Hydrolases"/>
    <property type="match status" value="1"/>
</dbReference>
<organism evidence="2 3">
    <name type="scientific">Acidovorax soli</name>
    <dbReference type="NCBI Taxonomy" id="592050"/>
    <lineage>
        <taxon>Bacteria</taxon>
        <taxon>Pseudomonadati</taxon>
        <taxon>Pseudomonadota</taxon>
        <taxon>Betaproteobacteria</taxon>
        <taxon>Burkholderiales</taxon>
        <taxon>Comamonadaceae</taxon>
        <taxon>Acidovorax</taxon>
    </lineage>
</organism>
<sequence length="307" mass="33715">MEPLTPALQRWQDQGRYTTVQGQRLFVAEAGQGDSTLLLVHGYPTSSYDWHGVWNALAARYHVIAPDLLGMGFSDKPQGHAYRLQDHADLLDALLAQRGVQRCHIVAHDLGVSVAQEMLARRIEQPQAGCRIASLVLLNGGVCPEAYAPRPIQHLLSSPLGRWVGPHIPRRAFERTVAGLFGPRTQPPDGLLDDFWALLNHGQGRRISHQLGRFYIERMALRDRLVAPLVAQAVPVRLINGSADPNSGAHMARRYREVVPHADVVALDGIGHWPQIEAPMAMLQALHGFVQSIGTPAQDGATATISR</sequence>
<dbReference type="AlphaFoldDB" id="A0A7X0PJ24"/>
<dbReference type="InterPro" id="IPR050266">
    <property type="entry name" value="AB_hydrolase_sf"/>
</dbReference>
<evidence type="ECO:0000313" key="3">
    <source>
        <dbReference type="Proteomes" id="UP000575083"/>
    </source>
</evidence>
<dbReference type="PANTHER" id="PTHR43798:SF33">
    <property type="entry name" value="HYDROLASE, PUTATIVE (AFU_ORTHOLOGUE AFUA_2G14860)-RELATED"/>
    <property type="match status" value="1"/>
</dbReference>
<gene>
    <name evidence="2" type="ORF">HNP48_005375</name>
</gene>
<dbReference type="Proteomes" id="UP000575083">
    <property type="component" value="Unassembled WGS sequence"/>
</dbReference>
<dbReference type="InterPro" id="IPR000073">
    <property type="entry name" value="AB_hydrolase_1"/>
</dbReference>
<dbReference type="GO" id="GO:0016020">
    <property type="term" value="C:membrane"/>
    <property type="evidence" value="ECO:0007669"/>
    <property type="project" value="TreeGrafter"/>
</dbReference>
<protein>
    <submittedName>
        <fullName evidence="2">Pimeloyl-ACP methyl ester carboxylesterase</fullName>
    </submittedName>
</protein>
<dbReference type="RefSeq" id="WP_184862908.1">
    <property type="nucleotide sequence ID" value="NZ_JACHLK010000014.1"/>
</dbReference>
<dbReference type="PRINTS" id="PR00412">
    <property type="entry name" value="EPOXHYDRLASE"/>
</dbReference>
<keyword evidence="3" id="KW-1185">Reference proteome</keyword>
<proteinExistence type="predicted"/>
<reference evidence="2 3" key="1">
    <citation type="submission" date="2020-08" db="EMBL/GenBank/DDBJ databases">
        <title>Functional genomics of gut bacteria from endangered species of beetles.</title>
        <authorList>
            <person name="Carlos-Shanley C."/>
        </authorList>
    </citation>
    <scope>NUCLEOTIDE SEQUENCE [LARGE SCALE GENOMIC DNA]</scope>
    <source>
        <strain evidence="2 3">S00198</strain>
    </source>
</reference>
<dbReference type="GO" id="GO:0047372">
    <property type="term" value="F:monoacylglycerol lipase activity"/>
    <property type="evidence" value="ECO:0007669"/>
    <property type="project" value="TreeGrafter"/>
</dbReference>
<dbReference type="PANTHER" id="PTHR43798">
    <property type="entry name" value="MONOACYLGLYCEROL LIPASE"/>
    <property type="match status" value="1"/>
</dbReference>